<comment type="subcellular location">
    <subcellularLocation>
        <location evidence="6">Cytoplasm</location>
    </subcellularLocation>
</comment>
<sequence length="300" mass="32606">MRNNKEIIMGDYIVRATAAGGQVRAFAATTKGLVEEAKERHNMSPIATVALGRLLTGGAMMGTMMKNDADILTVQIKGNGPIGSMTVTANPKGEVKGFVGNPQVMLPLKDGKLDIADAVGIGVLSVIKDIGLKEPYVGDTILITSEIADDLTYYFANSEQVPSSVGLGVLMNKDNTVEQAGGFIIQLMPGATDEFIDKLEARIKEIKSVTAMLEEGMTPEQILEHILGDMELEILDTIPTKFYCNCSKDRVSKAVISVGKEEIQKMIDDGEPIEVNCHFCNSHYTFTVDELKEMYDCCTR</sequence>
<dbReference type="InterPro" id="IPR016153">
    <property type="entry name" value="Heat_shock_Hsp33_N"/>
</dbReference>
<feature type="disulfide bond" description="Redox-active" evidence="6">
    <location>
        <begin position="244"/>
        <end position="246"/>
    </location>
</feature>
<dbReference type="PANTHER" id="PTHR30111:SF1">
    <property type="entry name" value="33 KDA CHAPERONIN"/>
    <property type="match status" value="1"/>
</dbReference>
<keyword evidence="4 6" id="KW-0143">Chaperone</keyword>
<dbReference type="HOGENOM" id="CLU_054493_1_0_9"/>
<dbReference type="InterPro" id="IPR016154">
    <property type="entry name" value="Heat_shock_Hsp33_C"/>
</dbReference>
<dbReference type="HAMAP" id="MF_00117">
    <property type="entry name" value="HslO"/>
    <property type="match status" value="1"/>
</dbReference>
<dbReference type="AlphaFoldDB" id="C4Z3P5"/>
<evidence type="ECO:0000256" key="3">
    <source>
        <dbReference type="ARBA" id="ARBA00023157"/>
    </source>
</evidence>
<dbReference type="GO" id="GO:0042026">
    <property type="term" value="P:protein refolding"/>
    <property type="evidence" value="ECO:0007669"/>
    <property type="project" value="TreeGrafter"/>
</dbReference>
<dbReference type="NCBIfam" id="NF001033">
    <property type="entry name" value="PRK00114.1"/>
    <property type="match status" value="1"/>
</dbReference>
<keyword evidence="2 6" id="KW-0862">Zinc</keyword>
<dbReference type="SUPFAM" id="SSF64397">
    <property type="entry name" value="Hsp33 domain"/>
    <property type="match status" value="1"/>
</dbReference>
<reference evidence="7 8" key="1">
    <citation type="journal article" date="2009" name="Proc. Natl. Acad. Sci. U.S.A.">
        <title>Characterizing a model human gut microbiota composed of members of its two dominant bacterial phyla.</title>
        <authorList>
            <person name="Mahowald M.A."/>
            <person name="Rey F.E."/>
            <person name="Seedorf H."/>
            <person name="Turnbaugh P.J."/>
            <person name="Fulton R.S."/>
            <person name="Wollam A."/>
            <person name="Shah N."/>
            <person name="Wang C."/>
            <person name="Magrini V."/>
            <person name="Wilson R.K."/>
            <person name="Cantarel B.L."/>
            <person name="Coutinho P.M."/>
            <person name="Henrissat B."/>
            <person name="Crock L.W."/>
            <person name="Russell A."/>
            <person name="Verberkmoes N.C."/>
            <person name="Hettich R.L."/>
            <person name="Gordon J.I."/>
        </authorList>
    </citation>
    <scope>NUCLEOTIDE SEQUENCE [LARGE SCALE GENOMIC DNA]</scope>
    <source>
        <strain evidence="8">ATCC 27750 / DSM 3376 / VPI C15-48 / C15-B4</strain>
    </source>
</reference>
<dbReference type="EMBL" id="CP001104">
    <property type="protein sequence ID" value="ACR71514.1"/>
    <property type="molecule type" value="Genomic_DNA"/>
</dbReference>
<dbReference type="STRING" id="515620.EUBELI_00501"/>
<dbReference type="PIRSF" id="PIRSF005261">
    <property type="entry name" value="Heat_shock_Hsp33"/>
    <property type="match status" value="1"/>
</dbReference>
<dbReference type="eggNOG" id="COG1281">
    <property type="taxonomic scope" value="Bacteria"/>
</dbReference>
<feature type="disulfide bond" description="Redox-active" evidence="6">
    <location>
        <begin position="277"/>
        <end position="280"/>
    </location>
</feature>
<evidence type="ECO:0000256" key="1">
    <source>
        <dbReference type="ARBA" id="ARBA00022490"/>
    </source>
</evidence>
<accession>C4Z3P5</accession>
<comment type="PTM">
    <text evidence="6">Under oxidizing conditions two disulfide bonds are formed involving the reactive cysteines. Under reducing conditions zinc is bound to the reactive cysteines and the protein is inactive.</text>
</comment>
<organism evidence="7 8">
    <name type="scientific">Lachnospira eligens (strain ATCC 27750 / DSM 3376 / VPI C15-48 / C15-B4)</name>
    <name type="common">Eubacterium eligens</name>
    <dbReference type="NCBI Taxonomy" id="515620"/>
    <lineage>
        <taxon>Bacteria</taxon>
        <taxon>Bacillati</taxon>
        <taxon>Bacillota</taxon>
        <taxon>Clostridia</taxon>
        <taxon>Lachnospirales</taxon>
        <taxon>Lachnospiraceae</taxon>
        <taxon>Lachnospira</taxon>
    </lineage>
</organism>
<dbReference type="SUPFAM" id="SSF118352">
    <property type="entry name" value="HSP33 redox switch-like"/>
    <property type="match status" value="1"/>
</dbReference>
<dbReference type="Gene3D" id="3.90.1280.10">
    <property type="entry name" value="HSP33 redox switch-like"/>
    <property type="match status" value="1"/>
</dbReference>
<keyword evidence="1 6" id="KW-0963">Cytoplasm</keyword>
<evidence type="ECO:0000313" key="7">
    <source>
        <dbReference type="EMBL" id="ACR71514.1"/>
    </source>
</evidence>
<keyword evidence="8" id="KW-1185">Reference proteome</keyword>
<gene>
    <name evidence="6" type="primary">hslO</name>
    <name evidence="7" type="ordered locus">EUBELI_00501</name>
</gene>
<proteinExistence type="inferred from homology"/>
<dbReference type="GO" id="GO:0005737">
    <property type="term" value="C:cytoplasm"/>
    <property type="evidence" value="ECO:0007669"/>
    <property type="project" value="UniProtKB-SubCell"/>
</dbReference>
<dbReference type="GO" id="GO:0044183">
    <property type="term" value="F:protein folding chaperone"/>
    <property type="evidence" value="ECO:0007669"/>
    <property type="project" value="TreeGrafter"/>
</dbReference>
<comment type="function">
    <text evidence="6">Redox regulated molecular chaperone. Protects both thermally unfolding and oxidatively damaged proteins from irreversible aggregation. Plays an important role in the bacterial defense system toward oxidative stress.</text>
</comment>
<evidence type="ECO:0000256" key="4">
    <source>
        <dbReference type="ARBA" id="ARBA00023186"/>
    </source>
</evidence>
<dbReference type="Pfam" id="PF01430">
    <property type="entry name" value="HSP33"/>
    <property type="match status" value="1"/>
</dbReference>
<evidence type="ECO:0000256" key="6">
    <source>
        <dbReference type="HAMAP-Rule" id="MF_00117"/>
    </source>
</evidence>
<dbReference type="KEGG" id="eel:EUBELI_00501"/>
<keyword evidence="5 6" id="KW-0676">Redox-active center</keyword>
<keyword evidence="3 6" id="KW-1015">Disulfide bond</keyword>
<dbReference type="Proteomes" id="UP000001476">
    <property type="component" value="Chromosome"/>
</dbReference>
<name>C4Z3P5_LACE2</name>
<comment type="similarity">
    <text evidence="6">Belongs to the HSP33 family.</text>
</comment>
<dbReference type="InterPro" id="IPR000397">
    <property type="entry name" value="Heat_shock_Hsp33"/>
</dbReference>
<dbReference type="PANTHER" id="PTHR30111">
    <property type="entry name" value="33 KDA CHAPERONIN"/>
    <property type="match status" value="1"/>
</dbReference>
<evidence type="ECO:0000313" key="8">
    <source>
        <dbReference type="Proteomes" id="UP000001476"/>
    </source>
</evidence>
<dbReference type="GO" id="GO:0051082">
    <property type="term" value="F:unfolded protein binding"/>
    <property type="evidence" value="ECO:0007669"/>
    <property type="project" value="UniProtKB-UniRule"/>
</dbReference>
<dbReference type="Gene3D" id="3.55.30.10">
    <property type="entry name" value="Hsp33 domain"/>
    <property type="match status" value="1"/>
</dbReference>
<protein>
    <recommendedName>
        <fullName evidence="6">33 kDa chaperonin</fullName>
    </recommendedName>
    <alternativeName>
        <fullName evidence="6">Heat shock protein 33 homolog</fullName>
        <shortName evidence="6">HSP33</shortName>
    </alternativeName>
</protein>
<evidence type="ECO:0000256" key="5">
    <source>
        <dbReference type="ARBA" id="ARBA00023284"/>
    </source>
</evidence>
<dbReference type="CDD" id="cd00498">
    <property type="entry name" value="Hsp33"/>
    <property type="match status" value="1"/>
</dbReference>
<evidence type="ECO:0000256" key="2">
    <source>
        <dbReference type="ARBA" id="ARBA00022833"/>
    </source>
</evidence>